<proteinExistence type="predicted"/>
<evidence type="ECO:0000313" key="2">
    <source>
        <dbReference type="Proteomes" id="UP001558613"/>
    </source>
</evidence>
<organism evidence="1 2">
    <name type="scientific">Cirrhinus molitorella</name>
    <name type="common">mud carp</name>
    <dbReference type="NCBI Taxonomy" id="172907"/>
    <lineage>
        <taxon>Eukaryota</taxon>
        <taxon>Metazoa</taxon>
        <taxon>Chordata</taxon>
        <taxon>Craniata</taxon>
        <taxon>Vertebrata</taxon>
        <taxon>Euteleostomi</taxon>
        <taxon>Actinopterygii</taxon>
        <taxon>Neopterygii</taxon>
        <taxon>Teleostei</taxon>
        <taxon>Ostariophysi</taxon>
        <taxon>Cypriniformes</taxon>
        <taxon>Cyprinidae</taxon>
        <taxon>Labeoninae</taxon>
        <taxon>Labeonini</taxon>
        <taxon>Cirrhinus</taxon>
    </lineage>
</organism>
<dbReference type="EMBL" id="JAYMGO010000025">
    <property type="protein sequence ID" value="KAL1247171.1"/>
    <property type="molecule type" value="Genomic_DNA"/>
</dbReference>
<accession>A0ABR3L4V5</accession>
<comment type="caution">
    <text evidence="1">The sequence shown here is derived from an EMBL/GenBank/DDBJ whole genome shotgun (WGS) entry which is preliminary data.</text>
</comment>
<sequence length="122" mass="13668">MACKRRQTRGPCVPAEQRCASLSVTCKAFIGFIYLAASGRRIRFSPALIVLTLCLKMLMAIQSAQVLQPRSDVRKSLQTCAHTHPELSRYSSLTFDPDFTSQTKACPPSFSLPLLYLEWLTQ</sequence>
<reference evidence="1 2" key="1">
    <citation type="submission" date="2023-09" db="EMBL/GenBank/DDBJ databases">
        <authorList>
            <person name="Wang M."/>
        </authorList>
    </citation>
    <scope>NUCLEOTIDE SEQUENCE [LARGE SCALE GENOMIC DNA]</scope>
    <source>
        <strain evidence="1">GT-2023</strain>
        <tissue evidence="1">Liver</tissue>
    </source>
</reference>
<keyword evidence="2" id="KW-1185">Reference proteome</keyword>
<evidence type="ECO:0000313" key="1">
    <source>
        <dbReference type="EMBL" id="KAL1247171.1"/>
    </source>
</evidence>
<gene>
    <name evidence="1" type="ORF">QQF64_022547</name>
</gene>
<protein>
    <submittedName>
        <fullName evidence="1">Uncharacterized protein</fullName>
    </submittedName>
</protein>
<name>A0ABR3L4V5_9TELE</name>
<dbReference type="Proteomes" id="UP001558613">
    <property type="component" value="Unassembled WGS sequence"/>
</dbReference>